<dbReference type="GO" id="GO:0002196">
    <property type="term" value="F:Ser-tRNA(Ala) deacylase activity"/>
    <property type="evidence" value="ECO:0007669"/>
    <property type="project" value="TreeGrafter"/>
</dbReference>
<dbReference type="InterPro" id="IPR009000">
    <property type="entry name" value="Transl_B-barrel_sf"/>
</dbReference>
<dbReference type="EMBL" id="CASHTH010004453">
    <property type="protein sequence ID" value="CAI8057507.1"/>
    <property type="molecule type" value="Genomic_DNA"/>
</dbReference>
<dbReference type="GO" id="GO:0046872">
    <property type="term" value="F:metal ion binding"/>
    <property type="evidence" value="ECO:0007669"/>
    <property type="project" value="UniProtKB-KW"/>
</dbReference>
<dbReference type="GO" id="GO:0005737">
    <property type="term" value="C:cytoplasm"/>
    <property type="evidence" value="ECO:0007669"/>
    <property type="project" value="UniProtKB-SubCell"/>
</dbReference>
<dbReference type="InterPro" id="IPR018164">
    <property type="entry name" value="Ala-tRNA-synth_IIc_N"/>
</dbReference>
<evidence type="ECO:0000256" key="1">
    <source>
        <dbReference type="ARBA" id="ARBA00001947"/>
    </source>
</evidence>
<evidence type="ECO:0000256" key="3">
    <source>
        <dbReference type="ARBA" id="ARBA00008429"/>
    </source>
</evidence>
<dbReference type="GO" id="GO:0005524">
    <property type="term" value="F:ATP binding"/>
    <property type="evidence" value="ECO:0007669"/>
    <property type="project" value="InterPro"/>
</dbReference>
<dbReference type="GO" id="GO:0004813">
    <property type="term" value="F:alanine-tRNA ligase activity"/>
    <property type="evidence" value="ECO:0007669"/>
    <property type="project" value="InterPro"/>
</dbReference>
<comment type="similarity">
    <text evidence="3">Belongs to the class-II aminoacyl-tRNA synthetase family. Alax-L subfamily.</text>
</comment>
<dbReference type="InterPro" id="IPR018163">
    <property type="entry name" value="Thr/Ala-tRNA-synth_IIc_edit"/>
</dbReference>
<dbReference type="GO" id="GO:0006419">
    <property type="term" value="P:alanyl-tRNA aminoacylation"/>
    <property type="evidence" value="ECO:0007669"/>
    <property type="project" value="InterPro"/>
</dbReference>
<sequence length="405" mass="44826">MSLKCQKDSYLRSYRSRVASCRPAEPVGKGEGKYEVVLDDTVLFPEGGGQPYDRGAINGVEVLRVLRRGAVAVHFTEEPLEEGAEVEVEVDWNRRFDHMQQHSAQHLITAIADRDFGHKTTSWNLAIGAGSRCFVELAAQSVSPAQLRAIEDTCNEAIRSQIPMTPHWYRSGTPELERVRSRGLPDDFDGSEVRVVEIEGIDTNMCCGTHVSNLSHLQCIKLLHTESKKGSTLLSYIAGGRVGHYLERAYSNERTLNQLLSVSMDEHRESVEKLLKSNRVAAKVTRAQLREIAQLMAQLHLSSPSPRPFFNLHREDGDTEFMNVLGNELAPKGVFVFVTVGGERGAGHFLLARGNDDDVAKLGPKVAEVLGGKGGGRKGRFQGKASQLENRKQAEDLLRTSLDIK</sequence>
<dbReference type="AlphaFoldDB" id="A0AA35XMV0"/>
<dbReference type="SUPFAM" id="SSF55186">
    <property type="entry name" value="ThrRS/AlaRS common domain"/>
    <property type="match status" value="1"/>
</dbReference>
<evidence type="ECO:0000313" key="11">
    <source>
        <dbReference type="EMBL" id="CAI8057507.1"/>
    </source>
</evidence>
<evidence type="ECO:0000256" key="9">
    <source>
        <dbReference type="SAM" id="MobiDB-lite"/>
    </source>
</evidence>
<dbReference type="Gene3D" id="3.30.980.10">
    <property type="entry name" value="Threonyl-trna Synthetase, Chain A, domain 2"/>
    <property type="match status" value="1"/>
</dbReference>
<keyword evidence="12" id="KW-1185">Reference proteome</keyword>
<keyword evidence="5" id="KW-0479">Metal-binding</keyword>
<dbReference type="FunFam" id="2.40.30.130:FF:000003">
    <property type="entry name" value="alanyl-tRNA editing protein Aarsd1"/>
    <property type="match status" value="1"/>
</dbReference>
<evidence type="ECO:0000259" key="10">
    <source>
        <dbReference type="PROSITE" id="PS50860"/>
    </source>
</evidence>
<dbReference type="PROSITE" id="PS50860">
    <property type="entry name" value="AA_TRNA_LIGASE_II_ALA"/>
    <property type="match status" value="1"/>
</dbReference>
<evidence type="ECO:0000313" key="12">
    <source>
        <dbReference type="Proteomes" id="UP001174909"/>
    </source>
</evidence>
<evidence type="ECO:0000256" key="2">
    <source>
        <dbReference type="ARBA" id="ARBA00004496"/>
    </source>
</evidence>
<evidence type="ECO:0000256" key="6">
    <source>
        <dbReference type="ARBA" id="ARBA00022833"/>
    </source>
</evidence>
<evidence type="ECO:0000256" key="8">
    <source>
        <dbReference type="ARBA" id="ARBA00053555"/>
    </source>
</evidence>
<name>A0AA35XMV0_GEOBA</name>
<comment type="function">
    <text evidence="8">Functions in trans to edit the amino acid moiety from incorrectly charged tRNA(Ala).</text>
</comment>
<feature type="domain" description="Alanyl-transfer RNA synthetases family profile" evidence="10">
    <location>
        <begin position="36"/>
        <end position="227"/>
    </location>
</feature>
<keyword evidence="6" id="KW-0862">Zinc</keyword>
<keyword evidence="7" id="KW-0648">Protein biosynthesis</keyword>
<dbReference type="PANTHER" id="PTHR43462:SF1">
    <property type="entry name" value="ALANYL-TRNA EDITING PROTEIN AARSD1"/>
    <property type="match status" value="1"/>
</dbReference>
<protein>
    <submittedName>
        <fullName evidence="11">Alanyl-tRNA editing protein Aarsd1</fullName>
    </submittedName>
</protein>
<gene>
    <name evidence="11" type="ORF">GBAR_LOCUS31351</name>
</gene>
<dbReference type="SUPFAM" id="SSF50447">
    <property type="entry name" value="Translation proteins"/>
    <property type="match status" value="1"/>
</dbReference>
<dbReference type="Pfam" id="PF01411">
    <property type="entry name" value="tRNA-synt_2c"/>
    <property type="match status" value="1"/>
</dbReference>
<dbReference type="GO" id="GO:0003676">
    <property type="term" value="F:nucleic acid binding"/>
    <property type="evidence" value="ECO:0007669"/>
    <property type="project" value="InterPro"/>
</dbReference>
<comment type="caution">
    <text evidence="11">The sequence shown here is derived from an EMBL/GenBank/DDBJ whole genome shotgun (WGS) entry which is preliminary data.</text>
</comment>
<feature type="region of interest" description="Disordered" evidence="9">
    <location>
        <begin position="373"/>
        <end position="392"/>
    </location>
</feature>
<dbReference type="Pfam" id="PF07973">
    <property type="entry name" value="tRNA_SAD"/>
    <property type="match status" value="1"/>
</dbReference>
<dbReference type="InterPro" id="IPR012947">
    <property type="entry name" value="tRNA_SAD"/>
</dbReference>
<comment type="cofactor">
    <cofactor evidence="1">
        <name>Zn(2+)</name>
        <dbReference type="ChEBI" id="CHEBI:29105"/>
    </cofactor>
</comment>
<evidence type="ECO:0000256" key="5">
    <source>
        <dbReference type="ARBA" id="ARBA00022723"/>
    </source>
</evidence>
<proteinExistence type="inferred from homology"/>
<dbReference type="Gene3D" id="2.40.30.130">
    <property type="match status" value="1"/>
</dbReference>
<evidence type="ECO:0000256" key="7">
    <source>
        <dbReference type="ARBA" id="ARBA00022917"/>
    </source>
</evidence>
<dbReference type="InterPro" id="IPR051335">
    <property type="entry name" value="Alanyl-tRNA_Editing_Enzymes"/>
</dbReference>
<organism evidence="11 12">
    <name type="scientific">Geodia barretti</name>
    <name type="common">Barrett's horny sponge</name>
    <dbReference type="NCBI Taxonomy" id="519541"/>
    <lineage>
        <taxon>Eukaryota</taxon>
        <taxon>Metazoa</taxon>
        <taxon>Porifera</taxon>
        <taxon>Demospongiae</taxon>
        <taxon>Heteroscleromorpha</taxon>
        <taxon>Tetractinellida</taxon>
        <taxon>Astrophorina</taxon>
        <taxon>Geodiidae</taxon>
        <taxon>Geodia</taxon>
    </lineage>
</organism>
<dbReference type="InterPro" id="IPR018165">
    <property type="entry name" value="Ala-tRNA-synth_IIc_core"/>
</dbReference>
<dbReference type="SMART" id="SM00863">
    <property type="entry name" value="tRNA_SAD"/>
    <property type="match status" value="1"/>
</dbReference>
<accession>A0AA35XMV0</accession>
<keyword evidence="4" id="KW-0963">Cytoplasm</keyword>
<dbReference type="PANTHER" id="PTHR43462">
    <property type="entry name" value="ALANYL-TRNA EDITING PROTEIN"/>
    <property type="match status" value="1"/>
</dbReference>
<reference evidence="11" key="1">
    <citation type="submission" date="2023-03" db="EMBL/GenBank/DDBJ databases">
        <authorList>
            <person name="Steffen K."/>
            <person name="Cardenas P."/>
        </authorList>
    </citation>
    <scope>NUCLEOTIDE SEQUENCE</scope>
</reference>
<dbReference type="Proteomes" id="UP001174909">
    <property type="component" value="Unassembled WGS sequence"/>
</dbReference>
<comment type="subcellular location">
    <subcellularLocation>
        <location evidence="2">Cytoplasm</location>
    </subcellularLocation>
</comment>
<evidence type="ECO:0000256" key="4">
    <source>
        <dbReference type="ARBA" id="ARBA00022490"/>
    </source>
</evidence>
<dbReference type="FunFam" id="3.30.980.10:FF:000007">
    <property type="entry name" value="alanyl-tRNA editing protein Aarsd1"/>
    <property type="match status" value="1"/>
</dbReference>